<keyword evidence="2" id="KW-0808">Transferase</keyword>
<dbReference type="EMBL" id="CP030280">
    <property type="protein sequence ID" value="AWY96965.1"/>
    <property type="molecule type" value="Genomic_DNA"/>
</dbReference>
<dbReference type="CDD" id="cd00761">
    <property type="entry name" value="Glyco_tranf_GTA_type"/>
    <property type="match status" value="1"/>
</dbReference>
<keyword evidence="3" id="KW-1185">Reference proteome</keyword>
<protein>
    <submittedName>
        <fullName evidence="2">Glycosyltransferase family 2 protein</fullName>
    </submittedName>
</protein>
<dbReference type="PANTHER" id="PTHR22916">
    <property type="entry name" value="GLYCOSYLTRANSFERASE"/>
    <property type="match status" value="1"/>
</dbReference>
<dbReference type="AlphaFoldDB" id="A0A2Z4U7E2"/>
<dbReference type="Proteomes" id="UP000250003">
    <property type="component" value="Chromosome"/>
</dbReference>
<dbReference type="OrthoDB" id="9785185at2"/>
<proteinExistence type="predicted"/>
<organism evidence="2 3">
    <name type="scientific">Blautia argi</name>
    <dbReference type="NCBI Taxonomy" id="1912897"/>
    <lineage>
        <taxon>Bacteria</taxon>
        <taxon>Bacillati</taxon>
        <taxon>Bacillota</taxon>
        <taxon>Clostridia</taxon>
        <taxon>Lachnospirales</taxon>
        <taxon>Lachnospiraceae</taxon>
        <taxon>Blautia</taxon>
    </lineage>
</organism>
<name>A0A2Z4U7E2_9FIRM</name>
<dbReference type="KEGG" id="blau:DQQ01_01000"/>
<dbReference type="PANTHER" id="PTHR22916:SF3">
    <property type="entry name" value="UDP-GLCNAC:BETAGAL BETA-1,3-N-ACETYLGLUCOSAMINYLTRANSFERASE-LIKE PROTEIN 1"/>
    <property type="match status" value="1"/>
</dbReference>
<evidence type="ECO:0000313" key="3">
    <source>
        <dbReference type="Proteomes" id="UP000250003"/>
    </source>
</evidence>
<reference evidence="3" key="1">
    <citation type="submission" date="2018-06" db="EMBL/GenBank/DDBJ databases">
        <title>Description of Blautia argi sp. nov., a new anaerobic isolated from dog feces.</title>
        <authorList>
            <person name="Chang Y.-H."/>
            <person name="Paek J."/>
            <person name="Shin Y."/>
        </authorList>
    </citation>
    <scope>NUCLEOTIDE SEQUENCE [LARGE SCALE GENOMIC DNA]</scope>
    <source>
        <strain evidence="3">KCTC 15426</strain>
    </source>
</reference>
<dbReference type="Gene3D" id="3.90.550.10">
    <property type="entry name" value="Spore Coat Polysaccharide Biosynthesis Protein SpsA, Chain A"/>
    <property type="match status" value="1"/>
</dbReference>
<evidence type="ECO:0000259" key="1">
    <source>
        <dbReference type="Pfam" id="PF00535"/>
    </source>
</evidence>
<accession>A0A2Z4U7E2</accession>
<sequence>MKTGKPLVSIITPCYNGEKVMHRLLDSILSQTYNNIEFILVNDGSTDRSEEIWFEYEKKFKRNGIKTIYIYQSNQGLGAAINAGLKVFTGDYLCWPDIDDYFEDTSVEKRVNFLEAHKEYGSVSSDANKYIEDNLSEPVGTMASWMKYKEDEWQFEWMLKGQSLFCSGCHMLRTTSFLDVNPDRYIYPARRGQNNQMLLPIYYKYKHGFIDEPLYNYIIYEKSMSTPDTTRESMLDRINEYIEMLMWTFKQIPMDDKTKKFCFEHLKKLQWEDTSKIYVKYGNPIKFIKLYFELKIYRTDMKREFKNIVVSIKQKWRNRKIC</sequence>
<dbReference type="InterPro" id="IPR029044">
    <property type="entry name" value="Nucleotide-diphossugar_trans"/>
</dbReference>
<gene>
    <name evidence="2" type="ORF">DQQ01_01000</name>
</gene>
<evidence type="ECO:0000313" key="2">
    <source>
        <dbReference type="EMBL" id="AWY96965.1"/>
    </source>
</evidence>
<feature type="domain" description="Glycosyltransferase 2-like" evidence="1">
    <location>
        <begin position="9"/>
        <end position="172"/>
    </location>
</feature>
<dbReference type="SUPFAM" id="SSF53448">
    <property type="entry name" value="Nucleotide-diphospho-sugar transferases"/>
    <property type="match status" value="1"/>
</dbReference>
<dbReference type="InterPro" id="IPR001173">
    <property type="entry name" value="Glyco_trans_2-like"/>
</dbReference>
<dbReference type="Pfam" id="PF00535">
    <property type="entry name" value="Glycos_transf_2"/>
    <property type="match status" value="1"/>
</dbReference>
<dbReference type="GO" id="GO:0016758">
    <property type="term" value="F:hexosyltransferase activity"/>
    <property type="evidence" value="ECO:0007669"/>
    <property type="project" value="UniProtKB-ARBA"/>
</dbReference>
<dbReference type="RefSeq" id="WP_111917816.1">
    <property type="nucleotide sequence ID" value="NZ_CAUWHR010000020.1"/>
</dbReference>